<feature type="domain" description="Rho RNA-BD" evidence="10">
    <location>
        <begin position="88"/>
        <end position="160"/>
    </location>
</feature>
<dbReference type="AlphaFoldDB" id="A0A1F8BJW4"/>
<dbReference type="Pfam" id="PF00006">
    <property type="entry name" value="ATP-synt_ab"/>
    <property type="match status" value="1"/>
</dbReference>
<evidence type="ECO:0000256" key="8">
    <source>
        <dbReference type="PROSITE-ProRule" id="PRU01203"/>
    </source>
</evidence>
<dbReference type="SMART" id="SM00382">
    <property type="entry name" value="AAA"/>
    <property type="match status" value="1"/>
</dbReference>
<evidence type="ECO:0000256" key="5">
    <source>
        <dbReference type="ARBA" id="ARBA00023015"/>
    </source>
</evidence>
<feature type="compositionally biased region" description="Basic and acidic residues" evidence="9">
    <location>
        <begin position="28"/>
        <end position="54"/>
    </location>
</feature>
<evidence type="ECO:0000256" key="1">
    <source>
        <dbReference type="ARBA" id="ARBA00022472"/>
    </source>
</evidence>
<dbReference type="Pfam" id="PF07497">
    <property type="entry name" value="Rho_RNA_bind"/>
    <property type="match status" value="1"/>
</dbReference>
<dbReference type="GO" id="GO:0005524">
    <property type="term" value="F:ATP binding"/>
    <property type="evidence" value="ECO:0007669"/>
    <property type="project" value="UniProtKB-UniRule"/>
</dbReference>
<comment type="similarity">
    <text evidence="7 8">Belongs to the Rho family.</text>
</comment>
<feature type="compositionally biased region" description="Basic residues" evidence="9">
    <location>
        <begin position="1"/>
        <end position="13"/>
    </location>
</feature>
<dbReference type="STRING" id="1802521.A2893_00640"/>
<dbReference type="HAMAP" id="MF_01884">
    <property type="entry name" value="Rho"/>
    <property type="match status" value="1"/>
</dbReference>
<reference evidence="11 12" key="1">
    <citation type="journal article" date="2016" name="Nat. Commun.">
        <title>Thousands of microbial genomes shed light on interconnected biogeochemical processes in an aquifer system.</title>
        <authorList>
            <person name="Anantharaman K."/>
            <person name="Brown C.T."/>
            <person name="Hug L.A."/>
            <person name="Sharon I."/>
            <person name="Castelle C.J."/>
            <person name="Probst A.J."/>
            <person name="Thomas B.C."/>
            <person name="Singh A."/>
            <person name="Wilkins M.J."/>
            <person name="Karaoz U."/>
            <person name="Brodie E.L."/>
            <person name="Williams K.H."/>
            <person name="Hubbard S.S."/>
            <person name="Banfield J.F."/>
        </authorList>
    </citation>
    <scope>NUCLEOTIDE SEQUENCE [LARGE SCALE GENOMIC DNA]</scope>
</reference>
<keyword evidence="7" id="KW-0547">Nucleotide-binding</keyword>
<organism evidence="11 12">
    <name type="scientific">Candidatus Woesebacteria bacterium RIFCSPLOWO2_01_FULL_39_25</name>
    <dbReference type="NCBI Taxonomy" id="1802521"/>
    <lineage>
        <taxon>Bacteria</taxon>
        <taxon>Candidatus Woeseibacteriota</taxon>
    </lineage>
</organism>
<comment type="caution">
    <text evidence="11">The sequence shown here is derived from an EMBL/GenBank/DDBJ whole genome shotgun (WGS) entry which is preliminary data.</text>
</comment>
<dbReference type="NCBIfam" id="NF006886">
    <property type="entry name" value="PRK09376.1"/>
    <property type="match status" value="1"/>
</dbReference>
<dbReference type="GO" id="GO:0008186">
    <property type="term" value="F:ATP-dependent activity, acting on RNA"/>
    <property type="evidence" value="ECO:0007669"/>
    <property type="project" value="InterPro"/>
</dbReference>
<dbReference type="PANTHER" id="PTHR46425:SF1">
    <property type="entry name" value="TRANSCRIPTION TERMINATION FACTOR RHO"/>
    <property type="match status" value="1"/>
</dbReference>
<accession>A0A1F8BJW4</accession>
<dbReference type="EMBL" id="MGHH01000010">
    <property type="protein sequence ID" value="OGM64361.1"/>
    <property type="molecule type" value="Genomic_DNA"/>
</dbReference>
<comment type="subunit">
    <text evidence="7">Homohexamer. The homohexamer assembles into an open ring structure.</text>
</comment>
<dbReference type="Gene3D" id="3.40.50.300">
    <property type="entry name" value="P-loop containing nucleotide triphosphate hydrolases"/>
    <property type="match status" value="1"/>
</dbReference>
<gene>
    <name evidence="7" type="primary">rho</name>
    <name evidence="11" type="ORF">A2893_00640</name>
</gene>
<keyword evidence="2 7" id="KW-0378">Hydrolase</keyword>
<keyword evidence="5 7" id="KW-0805">Transcription regulation</keyword>
<feature type="binding site" evidence="7">
    <location>
        <begin position="203"/>
        <end position="208"/>
    </location>
    <ligand>
        <name>ATP</name>
        <dbReference type="ChEBI" id="CHEBI:30616"/>
    </ligand>
</feature>
<dbReference type="SUPFAM" id="SSF52540">
    <property type="entry name" value="P-loop containing nucleoside triphosphate hydrolases"/>
    <property type="match status" value="1"/>
</dbReference>
<feature type="binding site" evidence="7">
    <location>
        <begin position="215"/>
        <end position="220"/>
    </location>
    <ligand>
        <name>ATP</name>
        <dbReference type="ChEBI" id="CHEBI:30616"/>
    </ligand>
</feature>
<dbReference type="SUPFAM" id="SSF50249">
    <property type="entry name" value="Nucleic acid-binding proteins"/>
    <property type="match status" value="1"/>
</dbReference>
<evidence type="ECO:0000256" key="9">
    <source>
        <dbReference type="SAM" id="MobiDB-lite"/>
    </source>
</evidence>
<dbReference type="GO" id="GO:0004386">
    <property type="term" value="F:helicase activity"/>
    <property type="evidence" value="ECO:0007669"/>
    <property type="project" value="UniProtKB-UniRule"/>
</dbReference>
<dbReference type="GO" id="GO:0003723">
    <property type="term" value="F:RNA binding"/>
    <property type="evidence" value="ECO:0007669"/>
    <property type="project" value="UniProtKB-UniRule"/>
</dbReference>
<dbReference type="Gene3D" id="2.40.50.140">
    <property type="entry name" value="Nucleic acid-binding proteins"/>
    <property type="match status" value="1"/>
</dbReference>
<dbReference type="GO" id="GO:0006353">
    <property type="term" value="P:DNA-templated transcription termination"/>
    <property type="evidence" value="ECO:0007669"/>
    <property type="project" value="UniProtKB-UniRule"/>
</dbReference>
<evidence type="ECO:0000259" key="10">
    <source>
        <dbReference type="PROSITE" id="PS51856"/>
    </source>
</evidence>
<protein>
    <recommendedName>
        <fullName evidence="7">Transcription termination factor Rho</fullName>
        <ecNumber evidence="7">3.6.4.-</ecNumber>
    </recommendedName>
    <alternativeName>
        <fullName evidence="7">ATP-dependent helicase Rho</fullName>
    </alternativeName>
</protein>
<evidence type="ECO:0000313" key="12">
    <source>
        <dbReference type="Proteomes" id="UP000176725"/>
    </source>
</evidence>
<dbReference type="GO" id="GO:0016787">
    <property type="term" value="F:hydrolase activity"/>
    <property type="evidence" value="ECO:0007669"/>
    <property type="project" value="UniProtKB-KW"/>
</dbReference>
<keyword evidence="4 7" id="KW-0694">RNA-binding</keyword>
<sequence>MAAKRITKSKTTKVKKDEATQEAAPEPVDLKVTPEEPKSSEPVSEEKGKGPEPAERIVETVKDVYMSPAPSQSLVVDDRVLPDSGLPTETVAGVLDIATEGSGLLRPTFHPSERDVYISASQIRRFNLRVGDMIGGQARRPKENERYWGLLKVETVNADPIEEVKDRNFFDDLLAVYPNEHIVLSTEKDILTTRVIDLIAPIGFGQRGLVVSPPKAGKTWLIKDIISGIAKNYVIATKKKNRQAHLMAVLIGERPEEVTDIVRHMRDVTGGTGEVAASNFDEPPDAQTSVGELALERAKRLVEKGMDVVILLDSITRMARAYNLALPTSGRTLTGGFDPAALFPAKKFFGAARKIEDDGSLTIIGTCLVETGSRMDDLIYEEFKGTGNMELHLTRKLAEKRIFPAIDVTRSSTRQEELLYGKDDLQQIYTLRRMLDMVSEDERTETLLERLKKAESNKDFLDSLKTV</sequence>
<keyword evidence="1 7" id="KW-0806">Transcription termination</keyword>
<dbReference type="CDD" id="cd04459">
    <property type="entry name" value="Rho_CSD"/>
    <property type="match status" value="1"/>
</dbReference>
<evidence type="ECO:0000313" key="11">
    <source>
        <dbReference type="EMBL" id="OGM64361.1"/>
    </source>
</evidence>
<keyword evidence="3 7" id="KW-0347">Helicase</keyword>
<evidence type="ECO:0000256" key="7">
    <source>
        <dbReference type="HAMAP-Rule" id="MF_01884"/>
    </source>
</evidence>
<keyword evidence="7" id="KW-0067">ATP-binding</keyword>
<dbReference type="InterPro" id="IPR012340">
    <property type="entry name" value="NA-bd_OB-fold"/>
</dbReference>
<evidence type="ECO:0000256" key="4">
    <source>
        <dbReference type="ARBA" id="ARBA00022884"/>
    </source>
</evidence>
<comment type="caution">
    <text evidence="7">Lacks conserved residue(s) required for the propagation of feature annotation.</text>
</comment>
<evidence type="ECO:0000256" key="3">
    <source>
        <dbReference type="ARBA" id="ARBA00022806"/>
    </source>
</evidence>
<proteinExistence type="inferred from homology"/>
<dbReference type="PANTHER" id="PTHR46425">
    <property type="entry name" value="TRANSCRIPTION TERMINATION FACTOR RHO"/>
    <property type="match status" value="1"/>
</dbReference>
<dbReference type="InterPro" id="IPR003593">
    <property type="entry name" value="AAA+_ATPase"/>
</dbReference>
<dbReference type="PROSITE" id="PS51856">
    <property type="entry name" value="RHO_RNA_BD"/>
    <property type="match status" value="1"/>
</dbReference>
<evidence type="ECO:0000256" key="2">
    <source>
        <dbReference type="ARBA" id="ARBA00022801"/>
    </source>
</evidence>
<dbReference type="Proteomes" id="UP000176725">
    <property type="component" value="Unassembled WGS sequence"/>
</dbReference>
<evidence type="ECO:0000256" key="6">
    <source>
        <dbReference type="ARBA" id="ARBA00023163"/>
    </source>
</evidence>
<feature type="region of interest" description="Disordered" evidence="9">
    <location>
        <begin position="1"/>
        <end position="54"/>
    </location>
</feature>
<dbReference type="InterPro" id="IPR027417">
    <property type="entry name" value="P-loop_NTPase"/>
</dbReference>
<dbReference type="InterPro" id="IPR004665">
    <property type="entry name" value="Term_rho"/>
</dbReference>
<name>A0A1F8BJW4_9BACT</name>
<dbReference type="InterPro" id="IPR000194">
    <property type="entry name" value="ATPase_F1/V1/A1_a/bsu_nucl-bd"/>
</dbReference>
<feature type="binding site" evidence="7">
    <location>
        <position position="254"/>
    </location>
    <ligand>
        <name>ATP</name>
        <dbReference type="ChEBI" id="CHEBI:30616"/>
    </ligand>
</feature>
<dbReference type="EC" id="3.6.4.-" evidence="7"/>
<comment type="function">
    <text evidence="7">Facilitates transcription termination by a mechanism that involves Rho binding to the nascent RNA, activation of Rho's RNA-dependent ATPase activity, and release of the mRNA from the DNA template.</text>
</comment>
<keyword evidence="6 7" id="KW-0804">Transcription</keyword>
<dbReference type="InterPro" id="IPR011113">
    <property type="entry name" value="Rho_RNA-bd"/>
</dbReference>